<dbReference type="GO" id="GO:0003676">
    <property type="term" value="F:nucleic acid binding"/>
    <property type="evidence" value="ECO:0007669"/>
    <property type="project" value="InterPro"/>
</dbReference>
<dbReference type="NCBIfam" id="TIGR00594">
    <property type="entry name" value="polc"/>
    <property type="match status" value="1"/>
</dbReference>
<dbReference type="GO" id="GO:0003887">
    <property type="term" value="F:DNA-directed DNA polymerase activity"/>
    <property type="evidence" value="ECO:0007669"/>
    <property type="project" value="UniProtKB-KW"/>
</dbReference>
<evidence type="ECO:0000256" key="9">
    <source>
        <dbReference type="ARBA" id="ARBA00049244"/>
    </source>
</evidence>
<protein>
    <recommendedName>
        <fullName evidence="4">DNA polymerase III subunit alpha</fullName>
        <ecNumber evidence="3">2.7.7.7</ecNumber>
    </recommendedName>
</protein>
<dbReference type="PANTHER" id="PTHR32294">
    <property type="entry name" value="DNA POLYMERASE III SUBUNIT ALPHA"/>
    <property type="match status" value="1"/>
</dbReference>
<evidence type="ECO:0000313" key="11">
    <source>
        <dbReference type="EMBL" id="CAA9464962.1"/>
    </source>
</evidence>
<organism evidence="11">
    <name type="scientific">uncultured Rubrobacteraceae bacterium</name>
    <dbReference type="NCBI Taxonomy" id="349277"/>
    <lineage>
        <taxon>Bacteria</taxon>
        <taxon>Bacillati</taxon>
        <taxon>Actinomycetota</taxon>
        <taxon>Rubrobacteria</taxon>
        <taxon>Rubrobacterales</taxon>
        <taxon>Rubrobacteraceae</taxon>
        <taxon>environmental samples</taxon>
    </lineage>
</organism>
<dbReference type="GO" id="GO:0008408">
    <property type="term" value="F:3'-5' exonuclease activity"/>
    <property type="evidence" value="ECO:0007669"/>
    <property type="project" value="InterPro"/>
</dbReference>
<dbReference type="Pfam" id="PF07733">
    <property type="entry name" value="DNA_pol3_alpha"/>
    <property type="match status" value="1"/>
</dbReference>
<dbReference type="SUPFAM" id="SSF89550">
    <property type="entry name" value="PHP domain-like"/>
    <property type="match status" value="1"/>
</dbReference>
<dbReference type="Gene3D" id="3.20.20.140">
    <property type="entry name" value="Metal-dependent hydrolases"/>
    <property type="match status" value="1"/>
</dbReference>
<dbReference type="PANTHER" id="PTHR32294:SF0">
    <property type="entry name" value="DNA POLYMERASE III SUBUNIT ALPHA"/>
    <property type="match status" value="1"/>
</dbReference>
<dbReference type="InterPro" id="IPR004805">
    <property type="entry name" value="DnaE2/DnaE/PolC"/>
</dbReference>
<sequence length="1167" mass="129995">MAVTSGGAFAHLHCHSEYSMLDGASRIRDLISFARDQGMPGLALTDHGVMYGAVKFYKEAKDAGIKPLVGCEVYVTADRKDRSRAPYYHLTLIARTAEGYRNLMKLSTCGFLEGFYYKPRVDMEMLRKHGRGIICLSGCLSAEVPTRILEGRPDEARSLLLEYAEIFDDVYLELQDHGIEQQRRVNEGLVKLHKETGVPLVAANDSHYTTRNDARMHDVLLCIGTGKFYNDPNRMKFSGEEFYVKTVEEMARIFPDHPDALENTIKVVESVEDVGIELGKTRLPNFPKPEGYTADQYLREQCERGLVTRYGGRAKSREVLGRLEFELETIGKMGFADYFLIVWDFVKYAKDRKIAVGPGRGSAAGSIVAYALEITDLDPLEYSLLFERFLNPDRINMPDVDIDFSVSGRSEVMRYVTDKYGGIEHVAQIITFGTIGAKAAIRDSGRIYQYPYSDTDKLAKFIPEKPVGTTLKDVLRAENGSYVAGDKHPGPAREIMQFVQQDEAAKRVLDTAFEIEGFARHAGTHAAGVVISEEPLTDIVPLQFTKTRGASVDDEELPVMVQHPMSDVEALGLLKVDFLGLRNLDVIEETLETIRRGGGEEPDIRSIPLDDEKTLKVFARGDTFGVFQFESSGMQRMLQEVRPDRFDDLVAMNALYRPGPMDYIPTFKRGKHDPESVKYLDERLKPILEPTYGVAAYQEQLMEISKTLGGFTPGEADTLRKAIGKKNAAMLATLRDKFMAGCATSGVSTEGAEELWNWMEKAGGYSFNKSHSACYSFLAFQTAYLKAHYPEAYMAALMSSVMNTKDRVPQYVAEARAMKIQVLPPDVNESGRRFTVVGETIRFGLSAVKNVGDSCVDSIIAAREEDGPFEDIFDFCERVDPKTYNKRTIESLIKCGAFDNVGPSRAAMVEVHAKAVERSTRGLKGAHEDQFSMFDAAELAPPKPEFPEVEEDQRRSLEWEKEALGLYVSDHPLRPVLHKLKKHTDTTVSDLEGCRDGAIVWVGGLATSVRTNTTRKGDMMATLQLDDTRGFAEVMVFPRVYAKCSACVREDAVLKVKGKVEMKEGIPRIVALEMEELHLEPGADPVYLDAGAFVGISRKVAQEAFELLRRYPGESPVFLVSGTGMLEEKVGAIADTSDLHAELKQLLGARCLTYTSPAAEQEMEQVS</sequence>
<evidence type="ECO:0000256" key="5">
    <source>
        <dbReference type="ARBA" id="ARBA00022679"/>
    </source>
</evidence>
<dbReference type="InterPro" id="IPR004365">
    <property type="entry name" value="NA-bd_OB_tRNA"/>
</dbReference>
<comment type="subcellular location">
    <subcellularLocation>
        <location evidence="1">Cytoplasm</location>
    </subcellularLocation>
</comment>
<dbReference type="InterPro" id="IPR040982">
    <property type="entry name" value="DNA_pol3_finger"/>
</dbReference>
<gene>
    <name evidence="11" type="ORF">AVDCRST_MAG58-3336</name>
</gene>
<reference evidence="11" key="1">
    <citation type="submission" date="2020-02" db="EMBL/GenBank/DDBJ databases">
        <authorList>
            <person name="Meier V. D."/>
        </authorList>
    </citation>
    <scope>NUCLEOTIDE SEQUENCE</scope>
    <source>
        <strain evidence="11">AVDCRST_MAG58</strain>
    </source>
</reference>
<dbReference type="CDD" id="cd12113">
    <property type="entry name" value="PHP_PolIIIA_DnaE3"/>
    <property type="match status" value="1"/>
</dbReference>
<dbReference type="AlphaFoldDB" id="A0A6J4R7I1"/>
<dbReference type="InterPro" id="IPR029460">
    <property type="entry name" value="DNAPol_HHH"/>
</dbReference>
<accession>A0A6J4R7I1</accession>
<dbReference type="Pfam" id="PF02811">
    <property type="entry name" value="PHP"/>
    <property type="match status" value="1"/>
</dbReference>
<comment type="catalytic activity">
    <reaction evidence="9">
        <text>DNA(n) + a 2'-deoxyribonucleoside 5'-triphosphate = DNA(n+1) + diphosphate</text>
        <dbReference type="Rhea" id="RHEA:22508"/>
        <dbReference type="Rhea" id="RHEA-COMP:17339"/>
        <dbReference type="Rhea" id="RHEA-COMP:17340"/>
        <dbReference type="ChEBI" id="CHEBI:33019"/>
        <dbReference type="ChEBI" id="CHEBI:61560"/>
        <dbReference type="ChEBI" id="CHEBI:173112"/>
        <dbReference type="EC" id="2.7.7.7"/>
    </reaction>
</comment>
<dbReference type="SMART" id="SM00481">
    <property type="entry name" value="POLIIIAc"/>
    <property type="match status" value="1"/>
</dbReference>
<evidence type="ECO:0000256" key="3">
    <source>
        <dbReference type="ARBA" id="ARBA00012417"/>
    </source>
</evidence>
<keyword evidence="5 11" id="KW-0808">Transferase</keyword>
<keyword evidence="6 11" id="KW-0548">Nucleotidyltransferase</keyword>
<evidence type="ECO:0000259" key="10">
    <source>
        <dbReference type="SMART" id="SM00481"/>
    </source>
</evidence>
<keyword evidence="7" id="KW-0235">DNA replication</keyword>
<dbReference type="Gene3D" id="1.10.10.1600">
    <property type="entry name" value="Bacterial DNA polymerase III alpha subunit, thumb domain"/>
    <property type="match status" value="1"/>
</dbReference>
<dbReference type="NCBIfam" id="NF005298">
    <property type="entry name" value="PRK06826.1"/>
    <property type="match status" value="1"/>
</dbReference>
<dbReference type="InterPro" id="IPR003141">
    <property type="entry name" value="Pol/His_phosphatase_N"/>
</dbReference>
<dbReference type="NCBIfam" id="NF004226">
    <property type="entry name" value="PRK05673.1"/>
    <property type="match status" value="1"/>
</dbReference>
<feature type="domain" description="Polymerase/histidinol phosphatase N-terminal" evidence="10">
    <location>
        <begin position="10"/>
        <end position="77"/>
    </location>
</feature>
<dbReference type="InterPro" id="IPR011708">
    <property type="entry name" value="DNA_pol3_alpha_NTPase_dom"/>
</dbReference>
<dbReference type="Pfam" id="PF01336">
    <property type="entry name" value="tRNA_anti-codon"/>
    <property type="match status" value="1"/>
</dbReference>
<evidence type="ECO:0000256" key="2">
    <source>
        <dbReference type="ARBA" id="ARBA00009496"/>
    </source>
</evidence>
<evidence type="ECO:0000256" key="4">
    <source>
        <dbReference type="ARBA" id="ARBA00019114"/>
    </source>
</evidence>
<dbReference type="Pfam" id="PF17657">
    <property type="entry name" value="DNA_pol3_finger"/>
    <property type="match status" value="1"/>
</dbReference>
<comment type="similarity">
    <text evidence="2">Belongs to the DNA polymerase type-C family. DnaE subfamily.</text>
</comment>
<dbReference type="InterPro" id="IPR041931">
    <property type="entry name" value="DNA_pol3_alpha_thumb_dom"/>
</dbReference>
<proteinExistence type="inferred from homology"/>
<dbReference type="EMBL" id="CADCVF010000069">
    <property type="protein sequence ID" value="CAA9464962.1"/>
    <property type="molecule type" value="Genomic_DNA"/>
</dbReference>
<dbReference type="Gene3D" id="1.10.150.870">
    <property type="match status" value="1"/>
</dbReference>
<evidence type="ECO:0000256" key="7">
    <source>
        <dbReference type="ARBA" id="ARBA00022705"/>
    </source>
</evidence>
<evidence type="ECO:0000256" key="8">
    <source>
        <dbReference type="ARBA" id="ARBA00022932"/>
    </source>
</evidence>
<keyword evidence="8" id="KW-0239">DNA-directed DNA polymerase</keyword>
<name>A0A6J4R7I1_9ACTN</name>
<dbReference type="CDD" id="cd04485">
    <property type="entry name" value="DnaE_OBF"/>
    <property type="match status" value="1"/>
</dbReference>
<dbReference type="EC" id="2.7.7.7" evidence="3"/>
<dbReference type="InterPro" id="IPR016195">
    <property type="entry name" value="Pol/histidinol_Pase-like"/>
</dbReference>
<dbReference type="GO" id="GO:0006260">
    <property type="term" value="P:DNA replication"/>
    <property type="evidence" value="ECO:0007669"/>
    <property type="project" value="UniProtKB-KW"/>
</dbReference>
<evidence type="ECO:0000256" key="1">
    <source>
        <dbReference type="ARBA" id="ARBA00004496"/>
    </source>
</evidence>
<dbReference type="InterPro" id="IPR004013">
    <property type="entry name" value="PHP_dom"/>
</dbReference>
<evidence type="ECO:0000256" key="6">
    <source>
        <dbReference type="ARBA" id="ARBA00022695"/>
    </source>
</evidence>
<dbReference type="GO" id="GO:0005737">
    <property type="term" value="C:cytoplasm"/>
    <property type="evidence" value="ECO:0007669"/>
    <property type="project" value="UniProtKB-SubCell"/>
</dbReference>
<dbReference type="Pfam" id="PF14579">
    <property type="entry name" value="HHH_6"/>
    <property type="match status" value="1"/>
</dbReference>